<accession>A0A8K0K5D8</accession>
<dbReference type="AlphaFoldDB" id="A0A8K0K5D8"/>
<dbReference type="Proteomes" id="UP000792457">
    <property type="component" value="Unassembled WGS sequence"/>
</dbReference>
<reference evidence="1" key="1">
    <citation type="submission" date="2013-04" db="EMBL/GenBank/DDBJ databases">
        <authorList>
            <person name="Qu J."/>
            <person name="Murali S.C."/>
            <person name="Bandaranaike D."/>
            <person name="Bellair M."/>
            <person name="Blankenburg K."/>
            <person name="Chao H."/>
            <person name="Dinh H."/>
            <person name="Doddapaneni H."/>
            <person name="Downs B."/>
            <person name="Dugan-Rocha S."/>
            <person name="Elkadiri S."/>
            <person name="Gnanaolivu R.D."/>
            <person name="Hernandez B."/>
            <person name="Javaid M."/>
            <person name="Jayaseelan J.C."/>
            <person name="Lee S."/>
            <person name="Li M."/>
            <person name="Ming W."/>
            <person name="Munidasa M."/>
            <person name="Muniz J."/>
            <person name="Nguyen L."/>
            <person name="Ongeri F."/>
            <person name="Osuji N."/>
            <person name="Pu L.-L."/>
            <person name="Puazo M."/>
            <person name="Qu C."/>
            <person name="Quiroz J."/>
            <person name="Raj R."/>
            <person name="Weissenberger G."/>
            <person name="Xin Y."/>
            <person name="Zou X."/>
            <person name="Han Y."/>
            <person name="Richards S."/>
            <person name="Worley K."/>
            <person name="Muzny D."/>
            <person name="Gibbs R."/>
        </authorList>
    </citation>
    <scope>NUCLEOTIDE SEQUENCE</scope>
    <source>
        <strain evidence="1">Sampled in the wild</strain>
    </source>
</reference>
<organism evidence="1 2">
    <name type="scientific">Ladona fulva</name>
    <name type="common">Scarce chaser dragonfly</name>
    <name type="synonym">Libellula fulva</name>
    <dbReference type="NCBI Taxonomy" id="123851"/>
    <lineage>
        <taxon>Eukaryota</taxon>
        <taxon>Metazoa</taxon>
        <taxon>Ecdysozoa</taxon>
        <taxon>Arthropoda</taxon>
        <taxon>Hexapoda</taxon>
        <taxon>Insecta</taxon>
        <taxon>Pterygota</taxon>
        <taxon>Palaeoptera</taxon>
        <taxon>Odonata</taxon>
        <taxon>Epiprocta</taxon>
        <taxon>Anisoptera</taxon>
        <taxon>Libelluloidea</taxon>
        <taxon>Libellulidae</taxon>
        <taxon>Ladona</taxon>
    </lineage>
</organism>
<protein>
    <submittedName>
        <fullName evidence="1">Uncharacterized protein</fullName>
    </submittedName>
</protein>
<reference evidence="1" key="2">
    <citation type="submission" date="2017-10" db="EMBL/GenBank/DDBJ databases">
        <title>Ladona fulva Genome sequencing and assembly.</title>
        <authorList>
            <person name="Murali S."/>
            <person name="Richards S."/>
            <person name="Bandaranaike D."/>
            <person name="Bellair M."/>
            <person name="Blankenburg K."/>
            <person name="Chao H."/>
            <person name="Dinh H."/>
            <person name="Doddapaneni H."/>
            <person name="Dugan-Rocha S."/>
            <person name="Elkadiri S."/>
            <person name="Gnanaolivu R."/>
            <person name="Hernandez B."/>
            <person name="Skinner E."/>
            <person name="Javaid M."/>
            <person name="Lee S."/>
            <person name="Li M."/>
            <person name="Ming W."/>
            <person name="Munidasa M."/>
            <person name="Muniz J."/>
            <person name="Nguyen L."/>
            <person name="Hughes D."/>
            <person name="Osuji N."/>
            <person name="Pu L.-L."/>
            <person name="Puazo M."/>
            <person name="Qu C."/>
            <person name="Quiroz J."/>
            <person name="Raj R."/>
            <person name="Weissenberger G."/>
            <person name="Xin Y."/>
            <person name="Zou X."/>
            <person name="Han Y."/>
            <person name="Worley K."/>
            <person name="Muzny D."/>
            <person name="Gibbs R."/>
        </authorList>
    </citation>
    <scope>NUCLEOTIDE SEQUENCE</scope>
    <source>
        <strain evidence="1">Sampled in the wild</strain>
    </source>
</reference>
<sequence>MEPATLGSINLPPNDSQHQLVGNSDCNSIEESENVCEVPRRSSRVTKVQWITVLILCYIR</sequence>
<name>A0A8K0K5D8_LADFU</name>
<gene>
    <name evidence="1" type="ORF">J437_LFUL008674</name>
</gene>
<keyword evidence="2" id="KW-1185">Reference proteome</keyword>
<evidence type="ECO:0000313" key="1">
    <source>
        <dbReference type="EMBL" id="KAG8228685.1"/>
    </source>
</evidence>
<proteinExistence type="predicted"/>
<dbReference type="EMBL" id="KZ308381">
    <property type="protein sequence ID" value="KAG8228685.1"/>
    <property type="molecule type" value="Genomic_DNA"/>
</dbReference>
<comment type="caution">
    <text evidence="1">The sequence shown here is derived from an EMBL/GenBank/DDBJ whole genome shotgun (WGS) entry which is preliminary data.</text>
</comment>
<dbReference type="OrthoDB" id="6770063at2759"/>
<evidence type="ECO:0000313" key="2">
    <source>
        <dbReference type="Proteomes" id="UP000792457"/>
    </source>
</evidence>